<dbReference type="InterPro" id="IPR031325">
    <property type="entry name" value="RHS_repeat"/>
</dbReference>
<dbReference type="Pfam" id="PF03534">
    <property type="entry name" value="SpvB"/>
    <property type="match status" value="1"/>
</dbReference>
<feature type="domain" description="Teneurin-like YD-shell" evidence="6">
    <location>
        <begin position="1884"/>
        <end position="1992"/>
    </location>
</feature>
<reference evidence="7" key="1">
    <citation type="submission" date="2019-01" db="EMBL/GenBank/DDBJ databases">
        <authorList>
            <consortium name="Genoscope - CEA"/>
            <person name="William W."/>
        </authorList>
    </citation>
    <scope>NUCLEOTIDE SEQUENCE</scope>
    <source>
        <strain evidence="7">CR-1</strain>
    </source>
</reference>
<keyword evidence="3" id="KW-0677">Repeat</keyword>
<sequence>MSRLKKTQIILYFNVFALLCLTVFRVNARADETASLVGQTPGSFNVENGAAAYSIPIMVPPGVNKLEPRPALKYSSRAPNGLLGIGWNISGLSAIHRGGATIAQDGFKGGVYYSSKDRFFLDGRRLIAISGDDGGDGTEYRTEIDGFSKIVSEGSAGSGPASFTVTTRDGMLMEYGGTADSRIEAQGKSSVRMWMLSKVTDTSGNVMTYTYHENVAEGESRVTRIDYAGGNNSVRFEYEDRHDPVVKYSAGSKISMTQRLKSVKTYADYQGADTLVREYRLNYRASSAHGKSFLESVQEFDGGGSALPPVRFTWETGADGFDSPYQWFQASSGSYSETHFPPFVTSALFQKTYGNVYSMLLDMNGDGLTDRVSYRNWQGGDRGFYVGLNNGRDLDSPAEWISNPNTGNLLDEWPTIPVYVFHNFGSGATRNGGIAPLYISKIISSAIMSLRRATARSDGSYPGDTRVSKGFHTKFRNNLNYTPAATLLDMNGDGLPDKVAYQNWQNGTAGFYVGLNNGSGFDSPVEWIRDGQSAQTWYHYPIYADEDHTYSDLMDMNGDGLPDKVAYKDWRNGSAGFYVGLNNGGGFNPPARWISRAQSGRTWQNNPVHKDSSGNTCSKLMDMNGDGLPDKVAYQNWEDGTAGFYVGLNNGSGFDSPAEWITNGQSGQTWYHYPIYADDDHTYSDLMDMNGDGLPDKVAYQNWEDGTAGFYVGLNNGAGFESPQDWISRAQSSQTWQNNPIHKNSGGNICSKLMDMNGDGLPDKVAYQNWEDGISGFYVGLNNGSGFGAPVKWTSPAGDVSVYPVHVNTTSNTEYAYSYIDADLRDINGDGLPDRIQSSHWGSGTSGFHVGLNTGRRPIITSITSSMDLTTTIEYKSLSDSSVHTKNSGSVYPVVDIAGPTRLVSRVSSSNGIGGMNHLSYQYGGAKVHVQGRGNLGFEWIESTNEQTGIVTRTEFRQDFPYVGKPERMKVKIREAERDILIKDVVDMYDDIYREEALYGGKVYFPYAVESVKADFEVDGTFVAGEVTQNSDFDDYGNVGKTVVTKTGGGQTFVKTTTSAYHNDISNWFLGQLTASSSVYKGYGHTQTRASGFTYDSATGLLLTKTTEPGDADLKLTETYQYDKFGNRISVSLSGKDVQTRTTRTAFDSNGLFPKTITNALGHTETWEYDPRWGVPTRLTGPNRLVTDWEYDSLGREEQESRVDGTQTAWAYAWSDQIESGASYSDTTHKIYKVTETSSGAPPKTVYYDAMDRAVRQETTGFDGRAVYQDKEYDASGREVFSSLPYFSGNEVYTTETYVEPDGTVCQRRVKVDDGRAGGVETQYDEIGRAERIIYPGPDGADSVNSVSYSGLLTTETNALLQTKTTTKDVLGNVVQVNEEEGASVTYSYDALGNLLETDAAGVTTTMTYDNRNRKISMSDPDMGGWTYTYNAFDELISQTNAKNQTVTMDYDKLGRMVKRTETEGVSTWTYDTANMGKGKLASERAPHADGFSRTYGYDGFGRPDKVETKIAGRGTFLSRTFYDSEGRVSKKMLPGGFVLKNVYTDDGYLSAVKSLGPRSVYDLRAMSIMRQRCLDFAGHIIGLIEIWSKTLPRIFARHIRFFEMVADYFLTLAETIEHRMQRIIEVESEMVDDEGNLSFWEVAERDASRRLTRFRFGNGLETRRNYDPATGHLGRIRTVLGSNAPIRDLEYTYDKVNNVKRRIDHVNNLREVFSYDDLNRLTGASLSGAISQSISYAYDAKGNMTSKSGVGTYVYGGNSAGPHAVTSVTASDGTSRTFSYDDNGNMIRKTTTSGQTTETMSIAWTSFDKPSRFTKGGLENAFSYGPDRARHKKTVTRSGAVESVTVYIGKDYEKVTENGRDVHKYFVYAEGQLAAIYKRVDGHADETRYLHRDSLGSIDTVTNGLGDVEEKMAYAPFGSPRSVDGQPVNFSLSFTNRGFTGHEHIDDMGIIHMNGRVYDPEIGRFLSPDSFIQDIYSSQSFNRYTYCLNNPLQFTDPSGHFIDILIRAISGAVFGGVMAAINGGDILEGMITGAVSAVIFGFAGDLSAGLEDIAQVGIHVAAGAVSAGANGVITGADPGMMGESMLISGISAGVAKYGGLKLFGGSGILAGAMDNMSPEARFFVQFASYSAIGGVSGGISSSMRGGDFGDGFEQGARTSAYGFLYNMYGQRMLSRLKAYFDWTGKTEKCEEAVYDGVKKATKALVVACAVTVVVAAPEIVEGVVVVGKVAWPIIVTTAPRWTPYVEAIGVEVLSEFTGPNIPNPPNDPIGAIRILYDAIKYPSKYFRMNEE</sequence>
<dbReference type="GO" id="GO:0005576">
    <property type="term" value="C:extracellular region"/>
    <property type="evidence" value="ECO:0007669"/>
    <property type="project" value="UniProtKB-SubCell"/>
</dbReference>
<dbReference type="NCBIfam" id="TIGR03696">
    <property type="entry name" value="Rhs_assc_core"/>
    <property type="match status" value="1"/>
</dbReference>
<dbReference type="Pfam" id="PF05593">
    <property type="entry name" value="RHS_repeat"/>
    <property type="match status" value="1"/>
</dbReference>
<keyword evidence="2" id="KW-0964">Secreted</keyword>
<protein>
    <submittedName>
        <fullName evidence="7">Uncharacterized protein</fullName>
    </submittedName>
</protein>
<keyword evidence="4" id="KW-0843">Virulence</keyword>
<evidence type="ECO:0000256" key="4">
    <source>
        <dbReference type="ARBA" id="ARBA00023026"/>
    </source>
</evidence>
<dbReference type="InterPro" id="IPR028994">
    <property type="entry name" value="Integrin_alpha_N"/>
</dbReference>
<dbReference type="Gene3D" id="2.180.10.10">
    <property type="entry name" value="RHS repeat-associated core"/>
    <property type="match status" value="2"/>
</dbReference>
<dbReference type="PANTHER" id="PTHR32305">
    <property type="match status" value="1"/>
</dbReference>
<evidence type="ECO:0000256" key="2">
    <source>
        <dbReference type="ARBA" id="ARBA00022525"/>
    </source>
</evidence>
<evidence type="ECO:0000256" key="1">
    <source>
        <dbReference type="ARBA" id="ARBA00004613"/>
    </source>
</evidence>
<comment type="subcellular location">
    <subcellularLocation>
        <location evidence="1">Secreted</location>
    </subcellularLocation>
</comment>
<dbReference type="NCBIfam" id="TIGR01643">
    <property type="entry name" value="YD_repeat_2x"/>
    <property type="match status" value="4"/>
</dbReference>
<dbReference type="InterPro" id="IPR022045">
    <property type="entry name" value="TcdB_toxin_mid/N"/>
</dbReference>
<dbReference type="EMBL" id="CAACVI010000034">
    <property type="protein sequence ID" value="VEN74598.1"/>
    <property type="molecule type" value="Genomic_DNA"/>
</dbReference>
<feature type="domain" description="Insecticide toxin TcdB middle/N-terminal" evidence="5">
    <location>
        <begin position="820"/>
        <end position="958"/>
    </location>
</feature>
<dbReference type="InterPro" id="IPR050708">
    <property type="entry name" value="T6SS_VgrG/RHS"/>
</dbReference>
<dbReference type="Pfam" id="PF12256">
    <property type="entry name" value="TcdB_toxin_midN"/>
    <property type="match status" value="1"/>
</dbReference>
<organism evidence="7">
    <name type="scientific">uncultured Desulfobacteraceae bacterium</name>
    <dbReference type="NCBI Taxonomy" id="218296"/>
    <lineage>
        <taxon>Bacteria</taxon>
        <taxon>Pseudomonadati</taxon>
        <taxon>Thermodesulfobacteriota</taxon>
        <taxon>Desulfobacteria</taxon>
        <taxon>Desulfobacterales</taxon>
        <taxon>Desulfobacteraceae</taxon>
        <taxon>environmental samples</taxon>
    </lineage>
</organism>
<feature type="domain" description="Teneurin-like YD-shell" evidence="6">
    <location>
        <begin position="1362"/>
        <end position="1466"/>
    </location>
</feature>
<name>A0A484HK48_9BACT</name>
<evidence type="ECO:0000256" key="3">
    <source>
        <dbReference type="ARBA" id="ARBA00022737"/>
    </source>
</evidence>
<dbReference type="PANTHER" id="PTHR32305:SF15">
    <property type="entry name" value="PROTEIN RHSA-RELATED"/>
    <property type="match status" value="1"/>
</dbReference>
<dbReference type="InterPro" id="IPR006530">
    <property type="entry name" value="YD"/>
</dbReference>
<dbReference type="InterPro" id="IPR056823">
    <property type="entry name" value="TEN-like_YD-shell"/>
</dbReference>
<gene>
    <name evidence="7" type="ORF">EPICR_40183</name>
</gene>
<dbReference type="SUPFAM" id="SSF69318">
    <property type="entry name" value="Integrin alpha N-terminal domain"/>
    <property type="match status" value="1"/>
</dbReference>
<dbReference type="Pfam" id="PF25023">
    <property type="entry name" value="TEN_YD-shell"/>
    <property type="match status" value="2"/>
</dbReference>
<evidence type="ECO:0000259" key="5">
    <source>
        <dbReference type="Pfam" id="PF12256"/>
    </source>
</evidence>
<dbReference type="InterPro" id="IPR003284">
    <property type="entry name" value="Sal_SpvB"/>
</dbReference>
<proteinExistence type="predicted"/>
<accession>A0A484HK48</accession>
<evidence type="ECO:0000259" key="6">
    <source>
        <dbReference type="Pfam" id="PF25023"/>
    </source>
</evidence>
<dbReference type="GO" id="GO:0005737">
    <property type="term" value="C:cytoplasm"/>
    <property type="evidence" value="ECO:0007669"/>
    <property type="project" value="InterPro"/>
</dbReference>
<evidence type="ECO:0000313" key="7">
    <source>
        <dbReference type="EMBL" id="VEN74598.1"/>
    </source>
</evidence>
<dbReference type="InterPro" id="IPR022385">
    <property type="entry name" value="Rhs_assc_core"/>
</dbReference>